<protein>
    <submittedName>
        <fullName evidence="1">Uncharacterized protein</fullName>
    </submittedName>
</protein>
<organism evidence="1 2">
    <name type="scientific">Clonostachys rosea f. rosea IK726</name>
    <dbReference type="NCBI Taxonomy" id="1349383"/>
    <lineage>
        <taxon>Eukaryota</taxon>
        <taxon>Fungi</taxon>
        <taxon>Dikarya</taxon>
        <taxon>Ascomycota</taxon>
        <taxon>Pezizomycotina</taxon>
        <taxon>Sordariomycetes</taxon>
        <taxon>Hypocreomycetidae</taxon>
        <taxon>Hypocreales</taxon>
        <taxon>Bionectriaceae</taxon>
        <taxon>Clonostachys</taxon>
    </lineage>
</organism>
<reference evidence="1" key="2">
    <citation type="submission" date="2021-10" db="EMBL/GenBank/DDBJ databases">
        <authorList>
            <person name="Piombo E."/>
        </authorList>
    </citation>
    <scope>NUCLEOTIDE SEQUENCE</scope>
</reference>
<reference evidence="1" key="1">
    <citation type="submission" date="2020-04" db="EMBL/GenBank/DDBJ databases">
        <authorList>
            <person name="Broberg M."/>
        </authorList>
    </citation>
    <scope>NUCLEOTIDE SEQUENCE</scope>
</reference>
<sequence length="291" mass="30927">MRISFTPPSIATTRVKFWIFIAMLPPSSIILGLAAMAGLVDAQTAGCGKQGLQSGVYNVQVNGRNRQYTLKVPNGYNNQRAHNLVFGYHWLGGSMQNVADGGYYGLDPVSQGSTIFVAPNGLNAGWANNGGEDITFTDAILANVNNNLCVDEKKIFATGFSYGGAMSFSVACARPNVFRAVAPIAGAELSGCNGGNTPVAYLGIHGVADSVLPVDRGRALRDRFLNVNGCASKNAPEPNRGSGTHIKTEYSCSKRPVWWIAHGGDHVGDPRDSNGSLWAPGEIWNFFSNVA</sequence>
<name>A0ACA9UFP3_BIOOC</name>
<dbReference type="EMBL" id="CADEHS020000480">
    <property type="protein sequence ID" value="CAG9952181.1"/>
    <property type="molecule type" value="Genomic_DNA"/>
</dbReference>
<evidence type="ECO:0000313" key="2">
    <source>
        <dbReference type="Proteomes" id="UP000836387"/>
    </source>
</evidence>
<gene>
    <name evidence="1" type="ORF">CRV2_00016154</name>
</gene>
<comment type="caution">
    <text evidence="1">The sequence shown here is derived from an EMBL/GenBank/DDBJ whole genome shotgun (WGS) entry which is preliminary data.</text>
</comment>
<keyword evidence="2" id="KW-1185">Reference proteome</keyword>
<accession>A0ACA9UFP3</accession>
<dbReference type="Proteomes" id="UP000836387">
    <property type="component" value="Unassembled WGS sequence"/>
</dbReference>
<evidence type="ECO:0000313" key="1">
    <source>
        <dbReference type="EMBL" id="CAG9952181.1"/>
    </source>
</evidence>
<proteinExistence type="predicted"/>